<accession>A0ABV3F8S1</accession>
<keyword evidence="2" id="KW-1133">Transmembrane helix</keyword>
<dbReference type="Proteomes" id="UP001551658">
    <property type="component" value="Unassembled WGS sequence"/>
</dbReference>
<feature type="region of interest" description="Disordered" evidence="1">
    <location>
        <begin position="218"/>
        <end position="246"/>
    </location>
</feature>
<dbReference type="Gene3D" id="1.10.10.60">
    <property type="entry name" value="Homeodomain-like"/>
    <property type="match status" value="1"/>
</dbReference>
<evidence type="ECO:0000256" key="1">
    <source>
        <dbReference type="SAM" id="MobiDB-lite"/>
    </source>
</evidence>
<dbReference type="RefSeq" id="WP_357978749.1">
    <property type="nucleotide sequence ID" value="NZ_JBFAIH010000007.1"/>
</dbReference>
<evidence type="ECO:0000313" key="4">
    <source>
        <dbReference type="Proteomes" id="UP001551658"/>
    </source>
</evidence>
<evidence type="ECO:0000256" key="2">
    <source>
        <dbReference type="SAM" id="Phobius"/>
    </source>
</evidence>
<dbReference type="InterPro" id="IPR013324">
    <property type="entry name" value="RNA_pol_sigma_r3/r4-like"/>
</dbReference>
<keyword evidence="2" id="KW-0812">Transmembrane</keyword>
<keyword evidence="2" id="KW-0472">Membrane</keyword>
<reference evidence="3 4" key="1">
    <citation type="submission" date="2024-06" db="EMBL/GenBank/DDBJ databases">
        <title>The Natural Products Discovery Center: Release of the First 8490 Sequenced Strains for Exploring Actinobacteria Biosynthetic Diversity.</title>
        <authorList>
            <person name="Kalkreuter E."/>
            <person name="Kautsar S.A."/>
            <person name="Yang D."/>
            <person name="Bader C.D."/>
            <person name="Teijaro C.N."/>
            <person name="Fluegel L."/>
            <person name="Davis C.M."/>
            <person name="Simpson J.R."/>
            <person name="Lauterbach L."/>
            <person name="Steele A.D."/>
            <person name="Gui C."/>
            <person name="Meng S."/>
            <person name="Li G."/>
            <person name="Viehrig K."/>
            <person name="Ye F."/>
            <person name="Su P."/>
            <person name="Kiefer A.F."/>
            <person name="Nichols A."/>
            <person name="Cepeda A.J."/>
            <person name="Yan W."/>
            <person name="Fan B."/>
            <person name="Jiang Y."/>
            <person name="Adhikari A."/>
            <person name="Zheng C.-J."/>
            <person name="Schuster L."/>
            <person name="Cowan T.M."/>
            <person name="Smanski M.J."/>
            <person name="Chevrette M.G."/>
            <person name="De Carvalho L.P.S."/>
            <person name="Shen B."/>
        </authorList>
    </citation>
    <scope>NUCLEOTIDE SEQUENCE [LARGE SCALE GENOMIC DNA]</scope>
    <source>
        <strain evidence="3 4">NPDC050671</strain>
    </source>
</reference>
<proteinExistence type="predicted"/>
<organism evidence="3 4">
    <name type="scientific">Nocardia fusca</name>
    <dbReference type="NCBI Taxonomy" id="941183"/>
    <lineage>
        <taxon>Bacteria</taxon>
        <taxon>Bacillati</taxon>
        <taxon>Actinomycetota</taxon>
        <taxon>Actinomycetes</taxon>
        <taxon>Mycobacteriales</taxon>
        <taxon>Nocardiaceae</taxon>
        <taxon>Nocardia</taxon>
    </lineage>
</organism>
<dbReference type="SUPFAM" id="SSF88659">
    <property type="entry name" value="Sigma3 and sigma4 domains of RNA polymerase sigma factors"/>
    <property type="match status" value="1"/>
</dbReference>
<dbReference type="Pfam" id="PF10935">
    <property type="entry name" value="DUF2637"/>
    <property type="match status" value="1"/>
</dbReference>
<name>A0ABV3F8S1_9NOCA</name>
<evidence type="ECO:0000313" key="3">
    <source>
        <dbReference type="EMBL" id="MEV0363960.1"/>
    </source>
</evidence>
<feature type="transmembrane region" description="Helical" evidence="2">
    <location>
        <begin position="166"/>
        <end position="187"/>
    </location>
</feature>
<keyword evidence="4" id="KW-1185">Reference proteome</keyword>
<sequence length="339" mass="36746">MSEATQLPPGHHPHAAARTLHRTDSAHTLHSHDAVHHGAHDYAPSAPTSAQPRTRTKEETSAVRFFWAELLLVAAMSIAGNIIHAWINAPEGKQEIAAFFASFPPIALLAATHGVGLLVKAKDGAKFAYWCVVALTAGIAAVAFRLSFDALKELGVQVGMSEHLAFLMPIIIDGAIGQATIALLVLARSDDKPAVRTAPEAVHRSAPSRTVAVREEWTETRTTDTQLTTGPQRPELETATRGSAAEGVHHLDAERDADSNPAALVRTEHVDRWESVAEALCEADPAGRRDPNKVAEILRLRHEQNWPHARIAEHVEVSSSTVTRTLTAARTYIQQESTR</sequence>
<feature type="transmembrane region" description="Helical" evidence="2">
    <location>
        <begin position="99"/>
        <end position="120"/>
    </location>
</feature>
<dbReference type="InterPro" id="IPR021235">
    <property type="entry name" value="DUF2637"/>
</dbReference>
<feature type="transmembrane region" description="Helical" evidence="2">
    <location>
        <begin position="65"/>
        <end position="87"/>
    </location>
</feature>
<gene>
    <name evidence="3" type="ORF">AB0H72_14780</name>
</gene>
<dbReference type="EMBL" id="JBFAIH010000007">
    <property type="protein sequence ID" value="MEV0363960.1"/>
    <property type="molecule type" value="Genomic_DNA"/>
</dbReference>
<comment type="caution">
    <text evidence="3">The sequence shown here is derived from an EMBL/GenBank/DDBJ whole genome shotgun (WGS) entry which is preliminary data.</text>
</comment>
<protein>
    <submittedName>
        <fullName evidence="3">DUF2637 domain-containing protein</fullName>
    </submittedName>
</protein>
<feature type="transmembrane region" description="Helical" evidence="2">
    <location>
        <begin position="127"/>
        <end position="146"/>
    </location>
</feature>